<name>A0A218MNB2_9VIRU</name>
<evidence type="ECO:0000313" key="2">
    <source>
        <dbReference type="EMBL" id="ASF00782.1"/>
    </source>
</evidence>
<dbReference type="EMBL" id="KY052855">
    <property type="protein sequence ID" value="ASF00782.1"/>
    <property type="molecule type" value="Genomic_DNA"/>
</dbReference>
<keyword evidence="1" id="KW-1133">Transmembrane helix</keyword>
<reference evidence="2" key="1">
    <citation type="submission" date="2016-10" db="EMBL/GenBank/DDBJ databases">
        <authorList>
            <person name="Varghese N."/>
        </authorList>
    </citation>
    <scope>NUCLEOTIDE SEQUENCE</scope>
</reference>
<reference evidence="2" key="2">
    <citation type="journal article" date="2017" name="Nat. Commun.">
        <title>Single-virus genomics reveals hidden cosmopolitan and abundant viruses.</title>
        <authorList>
            <person name="Martinez-Hernandez F."/>
            <person name="Fornas O."/>
            <person name="Lluesma Gomez M."/>
            <person name="Bolduc B."/>
            <person name="de la Cruz Pena M.J."/>
            <person name="Martinez J.M."/>
            <person name="Anton J."/>
            <person name="Gasol J.M."/>
            <person name="Rosselli R."/>
            <person name="Rodriguez-Valera F."/>
            <person name="Sullivan M.B."/>
            <person name="Acinas S.G."/>
            <person name="Martinez-Garcia M."/>
        </authorList>
    </citation>
    <scope>NUCLEOTIDE SEQUENCE</scope>
</reference>
<evidence type="ECO:0000256" key="1">
    <source>
        <dbReference type="SAM" id="Phobius"/>
    </source>
</evidence>
<feature type="transmembrane region" description="Helical" evidence="1">
    <location>
        <begin position="28"/>
        <end position="56"/>
    </location>
</feature>
<organism evidence="2">
    <name type="scientific">uncultured virus</name>
    <dbReference type="NCBI Taxonomy" id="340016"/>
    <lineage>
        <taxon>Viruses</taxon>
        <taxon>environmental samples</taxon>
    </lineage>
</organism>
<proteinExistence type="predicted"/>
<keyword evidence="1" id="KW-0812">Transmembrane</keyword>
<protein>
    <submittedName>
        <fullName evidence="2">Uncharacterized protein</fullName>
    </submittedName>
</protein>
<sequence>MGFILLWTFAFCASGLLAILKLFGLQYSWVIAFSPILGVTGLYFFIVLIAILWGVVKGFED</sequence>
<keyword evidence="1" id="KW-0472">Membrane</keyword>
<accession>A0A218MNB2</accession>